<organism evidence="2 3">
    <name type="scientific">Channa argus</name>
    <name type="common">Northern snakehead</name>
    <name type="synonym">Ophicephalus argus</name>
    <dbReference type="NCBI Taxonomy" id="215402"/>
    <lineage>
        <taxon>Eukaryota</taxon>
        <taxon>Metazoa</taxon>
        <taxon>Chordata</taxon>
        <taxon>Craniata</taxon>
        <taxon>Vertebrata</taxon>
        <taxon>Euteleostomi</taxon>
        <taxon>Actinopterygii</taxon>
        <taxon>Neopterygii</taxon>
        <taxon>Teleostei</taxon>
        <taxon>Neoteleostei</taxon>
        <taxon>Acanthomorphata</taxon>
        <taxon>Anabantaria</taxon>
        <taxon>Anabantiformes</taxon>
        <taxon>Channoidei</taxon>
        <taxon>Channidae</taxon>
        <taxon>Channa</taxon>
    </lineage>
</organism>
<reference evidence="3" key="2">
    <citation type="submission" date="2019-02" db="EMBL/GenBank/DDBJ databases">
        <title>Opniocepnalus argus Var Kimnra genome.</title>
        <authorList>
            <person name="Zhou C."/>
            <person name="Xiao S."/>
        </authorList>
    </citation>
    <scope>NUCLEOTIDE SEQUENCE [LARGE SCALE GENOMIC DNA]</scope>
</reference>
<dbReference type="AlphaFoldDB" id="A0A6G1QVR9"/>
<protein>
    <submittedName>
        <fullName evidence="2">Uncharacterized protein</fullName>
    </submittedName>
</protein>
<evidence type="ECO:0000313" key="2">
    <source>
        <dbReference type="EMBL" id="KAF3706166.1"/>
    </source>
</evidence>
<feature type="region of interest" description="Disordered" evidence="1">
    <location>
        <begin position="33"/>
        <end position="54"/>
    </location>
</feature>
<gene>
    <name evidence="2" type="ORF">EXN66_Car021858</name>
</gene>
<name>A0A6G1QVR9_CHAAH</name>
<dbReference type="EMBL" id="CM015734">
    <property type="protein sequence ID" value="KAF3706166.1"/>
    <property type="molecule type" value="Genomic_DNA"/>
</dbReference>
<proteinExistence type="predicted"/>
<evidence type="ECO:0000313" key="3">
    <source>
        <dbReference type="Proteomes" id="UP000503349"/>
    </source>
</evidence>
<keyword evidence="3" id="KW-1185">Reference proteome</keyword>
<dbReference type="Proteomes" id="UP000503349">
    <property type="component" value="Chromosome 23"/>
</dbReference>
<accession>A0A6G1QVR9</accession>
<evidence type="ECO:0000256" key="1">
    <source>
        <dbReference type="SAM" id="MobiDB-lite"/>
    </source>
</evidence>
<feature type="compositionally biased region" description="Pro residues" evidence="1">
    <location>
        <begin position="37"/>
        <end position="54"/>
    </location>
</feature>
<sequence length="54" mass="5940">MWAFPVLNAEMSSALPLAQAVTLALSRMMRYVVNTPTPTPHPLTPSPPQPPQER</sequence>
<reference evidence="2 3" key="1">
    <citation type="submission" date="2019-02" db="EMBL/GenBank/DDBJ databases">
        <title>Opniocepnalus argus genome.</title>
        <authorList>
            <person name="Zhou C."/>
            <person name="Xiao S."/>
        </authorList>
    </citation>
    <scope>NUCLEOTIDE SEQUENCE [LARGE SCALE GENOMIC DNA]</scope>
    <source>
        <strain evidence="2">OARG1902GOOAL</strain>
        <tissue evidence="2">Muscle</tissue>
    </source>
</reference>